<evidence type="ECO:0000256" key="4">
    <source>
        <dbReference type="ARBA" id="ARBA00022500"/>
    </source>
</evidence>
<evidence type="ECO:0000256" key="2">
    <source>
        <dbReference type="ARBA" id="ARBA00012438"/>
    </source>
</evidence>
<dbReference type="InterPro" id="IPR004105">
    <property type="entry name" value="CheA-like_dim"/>
</dbReference>
<keyword evidence="18" id="KW-1185">Reference proteome</keyword>
<dbReference type="EC" id="2.7.13.3" evidence="2"/>
<evidence type="ECO:0000256" key="6">
    <source>
        <dbReference type="ARBA" id="ARBA00022679"/>
    </source>
</evidence>
<dbReference type="InterPro" id="IPR004358">
    <property type="entry name" value="Sig_transdc_His_kin-like_C"/>
</dbReference>
<evidence type="ECO:0000256" key="3">
    <source>
        <dbReference type="ARBA" id="ARBA00021495"/>
    </source>
</evidence>
<sequence>MDELEQVLGLYISESRELLDEMETLLLNLENEEDKSESLNGIFRAAHTIKGSAGIFSLDEVVHFTHGVESLLDKMRDGKIAPNAELTSLLLDCKDHISQLIDNVENKASLTEEASLNGKTLLQTLIIVVKQGGTDGPQDVPPVTTNVATTQPVERVKSPKVESDNWHISVRYHEDSFRFGMDPLAILRYLATLGTIETIKTLFPAMPEAQYMDPESCYLGYEINFKSQADKQEIEGAFEFIREDSQVHILPPSSRVSDYINLIKALPEEELQLGEILVKCGSLTPNELEFALGLQRELKSQSIDVPLGSIVVNNGLTPQPVLESAIAKQNQIRDGKNKESQSVRVDADKLDQLINLVGELVIAGASSSLHAHTSGDRKLIESFSLLTRLMEEVRDAALQLRMVQIGGTFSRFQRVVRDVAKELGKDIELVITGAETELDKTVVEKISDPLMHLVRNSMDHGIEAPDVRMNKQKSPKGRLCLNAYHDSGMIIIEVSDDGAGLNHERILQKAIEKGLVQEGEQLDISEINNLIFEPGFSTAEAVTNLSGRGVGMDVVKRNITALRGTVDVQSTFGQGALFSIRLPLTLAIIEGFLVEIDTSSFVIPLNMVLECVELSEYNSEIDPNTQQSYINLRGEVLPFIRLRRLFHLGGQTPKRENVIVVSYLGSKVGLAVDKLVGEFQTVIKPLGNIFSHIQGISGSTVLGSGEVALILDVPNLVQKILTTESAKALYSQA</sequence>
<dbReference type="GO" id="GO:0005737">
    <property type="term" value="C:cytoplasm"/>
    <property type="evidence" value="ECO:0007669"/>
    <property type="project" value="InterPro"/>
</dbReference>
<dbReference type="PROSITE" id="PS50109">
    <property type="entry name" value="HIS_KIN"/>
    <property type="match status" value="1"/>
</dbReference>
<dbReference type="CDD" id="cd00731">
    <property type="entry name" value="CheA_reg"/>
    <property type="match status" value="1"/>
</dbReference>
<dbReference type="HOGENOM" id="CLU_000650_3_6_6"/>
<evidence type="ECO:0000256" key="12">
    <source>
        <dbReference type="PROSITE-ProRule" id="PRU00110"/>
    </source>
</evidence>
<evidence type="ECO:0000313" key="18">
    <source>
        <dbReference type="Proteomes" id="UP000001982"/>
    </source>
</evidence>
<evidence type="ECO:0000256" key="7">
    <source>
        <dbReference type="ARBA" id="ARBA00022741"/>
    </source>
</evidence>
<dbReference type="RefSeq" id="WP_011497717.1">
    <property type="nucleotide sequence ID" value="NC_007954.1"/>
</dbReference>
<dbReference type="InterPro" id="IPR036890">
    <property type="entry name" value="HATPase_C_sf"/>
</dbReference>
<reference evidence="17 18" key="1">
    <citation type="submission" date="2006-03" db="EMBL/GenBank/DDBJ databases">
        <title>Complete sequence of Shewanella denitrificans OS217.</title>
        <authorList>
            <consortium name="US DOE Joint Genome Institute"/>
            <person name="Copeland A."/>
            <person name="Lucas S."/>
            <person name="Lapidus A."/>
            <person name="Barry K."/>
            <person name="Detter J.C."/>
            <person name="Glavina del Rio T."/>
            <person name="Hammon N."/>
            <person name="Israni S."/>
            <person name="Dalin E."/>
            <person name="Tice H."/>
            <person name="Pitluck S."/>
            <person name="Brettin T."/>
            <person name="Bruce D."/>
            <person name="Han C."/>
            <person name="Tapia R."/>
            <person name="Gilna P."/>
            <person name="Kiss H."/>
            <person name="Schmutz J."/>
            <person name="Larimer F."/>
            <person name="Land M."/>
            <person name="Hauser L."/>
            <person name="Kyrpides N."/>
            <person name="Lykidis A."/>
            <person name="Richardson P."/>
        </authorList>
    </citation>
    <scope>NUCLEOTIDE SEQUENCE [LARGE SCALE GENOMIC DNA]</scope>
    <source>
        <strain evidence="18">OS217 / ATCC BAA-1090 / DSM 15013</strain>
    </source>
</reference>
<keyword evidence="5 12" id="KW-0597">Phosphoprotein</keyword>
<protein>
    <recommendedName>
        <fullName evidence="3">Chemotaxis protein CheA</fullName>
        <ecNumber evidence="2">2.7.13.3</ecNumber>
    </recommendedName>
</protein>
<evidence type="ECO:0000256" key="8">
    <source>
        <dbReference type="ARBA" id="ARBA00022777"/>
    </source>
</evidence>
<dbReference type="PANTHER" id="PTHR43395">
    <property type="entry name" value="SENSOR HISTIDINE KINASE CHEA"/>
    <property type="match status" value="1"/>
</dbReference>
<dbReference type="InterPro" id="IPR036061">
    <property type="entry name" value="CheW-like_dom_sf"/>
</dbReference>
<dbReference type="InterPro" id="IPR008207">
    <property type="entry name" value="Sig_transdc_His_kin_Hpt_dom"/>
</dbReference>
<dbReference type="SMART" id="SM00073">
    <property type="entry name" value="HPT"/>
    <property type="match status" value="1"/>
</dbReference>
<comment type="catalytic activity">
    <reaction evidence="1">
        <text>ATP + protein L-histidine = ADP + protein N-phospho-L-histidine.</text>
        <dbReference type="EC" id="2.7.13.3"/>
    </reaction>
</comment>
<comment type="function">
    <text evidence="11">Involved in the transmission of sensory signals from the chemoreceptors to the flagellar motors. CheA is autophosphorylated; it can transfer its phosphate group to either CheB or CheY.</text>
</comment>
<dbReference type="InterPro" id="IPR051315">
    <property type="entry name" value="Bact_Chemotaxis_CheA"/>
</dbReference>
<dbReference type="SMART" id="SM00260">
    <property type="entry name" value="CheW"/>
    <property type="match status" value="1"/>
</dbReference>
<dbReference type="CDD" id="cd16916">
    <property type="entry name" value="HATPase_CheA-like"/>
    <property type="match status" value="1"/>
</dbReference>
<dbReference type="PROSITE" id="PS50851">
    <property type="entry name" value="CHEW"/>
    <property type="match status" value="1"/>
</dbReference>
<keyword evidence="4" id="KW-0145">Chemotaxis</keyword>
<dbReference type="SUPFAM" id="SSF47226">
    <property type="entry name" value="Histidine-containing phosphotransfer domain, HPT domain"/>
    <property type="match status" value="1"/>
</dbReference>
<dbReference type="Pfam" id="PF02518">
    <property type="entry name" value="HATPase_c"/>
    <property type="match status" value="1"/>
</dbReference>
<dbReference type="Pfam" id="PF02895">
    <property type="entry name" value="H-kinase_dim"/>
    <property type="match status" value="1"/>
</dbReference>
<dbReference type="Pfam" id="PF01627">
    <property type="entry name" value="Hpt"/>
    <property type="match status" value="1"/>
</dbReference>
<feature type="coiled-coil region" evidence="13">
    <location>
        <begin position="12"/>
        <end position="39"/>
    </location>
</feature>
<evidence type="ECO:0000259" key="16">
    <source>
        <dbReference type="PROSITE" id="PS50894"/>
    </source>
</evidence>
<dbReference type="Gene3D" id="1.20.120.160">
    <property type="entry name" value="HPT domain"/>
    <property type="match status" value="1"/>
</dbReference>
<evidence type="ECO:0000313" key="17">
    <source>
        <dbReference type="EMBL" id="ABE56572.1"/>
    </source>
</evidence>
<evidence type="ECO:0000256" key="10">
    <source>
        <dbReference type="ARBA" id="ARBA00023012"/>
    </source>
</evidence>
<dbReference type="KEGG" id="sdn:Sden_3296"/>
<dbReference type="InterPro" id="IPR037006">
    <property type="entry name" value="CheA-like_homodim_sf"/>
</dbReference>
<dbReference type="Gene3D" id="3.30.565.10">
    <property type="entry name" value="Histidine kinase-like ATPase, C-terminal domain"/>
    <property type="match status" value="1"/>
</dbReference>
<dbReference type="SUPFAM" id="SSF47384">
    <property type="entry name" value="Homodimeric domain of signal transducing histidine kinase"/>
    <property type="match status" value="1"/>
</dbReference>
<dbReference type="OrthoDB" id="9803176at2"/>
<dbReference type="EMBL" id="CP000302">
    <property type="protein sequence ID" value="ABE56572.1"/>
    <property type="molecule type" value="Genomic_DNA"/>
</dbReference>
<keyword evidence="13" id="KW-0175">Coiled coil</keyword>
<dbReference type="InterPro" id="IPR005467">
    <property type="entry name" value="His_kinase_dom"/>
</dbReference>
<dbReference type="Proteomes" id="UP000001982">
    <property type="component" value="Chromosome"/>
</dbReference>
<evidence type="ECO:0000256" key="9">
    <source>
        <dbReference type="ARBA" id="ARBA00022840"/>
    </source>
</evidence>
<accession>Q12J04</accession>
<dbReference type="Pfam" id="PF01584">
    <property type="entry name" value="CheW"/>
    <property type="match status" value="1"/>
</dbReference>
<dbReference type="SMART" id="SM00387">
    <property type="entry name" value="HATPase_c"/>
    <property type="match status" value="1"/>
</dbReference>
<evidence type="ECO:0000259" key="14">
    <source>
        <dbReference type="PROSITE" id="PS50109"/>
    </source>
</evidence>
<evidence type="ECO:0000256" key="13">
    <source>
        <dbReference type="SAM" id="Coils"/>
    </source>
</evidence>
<keyword evidence="10" id="KW-0902">Two-component regulatory system</keyword>
<proteinExistence type="predicted"/>
<feature type="modified residue" description="Phosphohistidine" evidence="12">
    <location>
        <position position="47"/>
    </location>
</feature>
<evidence type="ECO:0000259" key="15">
    <source>
        <dbReference type="PROSITE" id="PS50851"/>
    </source>
</evidence>
<dbReference type="Gene3D" id="2.30.30.40">
    <property type="entry name" value="SH3 Domains"/>
    <property type="match status" value="1"/>
</dbReference>
<dbReference type="SUPFAM" id="SSF50341">
    <property type="entry name" value="CheW-like"/>
    <property type="match status" value="1"/>
</dbReference>
<dbReference type="SMART" id="SM01231">
    <property type="entry name" value="H-kinase_dim"/>
    <property type="match status" value="1"/>
</dbReference>
<keyword evidence="6" id="KW-0808">Transferase</keyword>
<dbReference type="InterPro" id="IPR036641">
    <property type="entry name" value="HPT_dom_sf"/>
</dbReference>
<dbReference type="FunFam" id="3.30.565.10:FF:000016">
    <property type="entry name" value="Chemotaxis protein CheA, putative"/>
    <property type="match status" value="1"/>
</dbReference>
<dbReference type="PROSITE" id="PS50894">
    <property type="entry name" value="HPT"/>
    <property type="match status" value="1"/>
</dbReference>
<dbReference type="InterPro" id="IPR003594">
    <property type="entry name" value="HATPase_dom"/>
</dbReference>
<name>Q12J04_SHEDO</name>
<dbReference type="STRING" id="318161.Sden_3296"/>
<dbReference type="Gene3D" id="1.10.287.560">
    <property type="entry name" value="Histidine kinase CheA-like, homodimeric domain"/>
    <property type="match status" value="1"/>
</dbReference>
<dbReference type="GO" id="GO:0000155">
    <property type="term" value="F:phosphorelay sensor kinase activity"/>
    <property type="evidence" value="ECO:0007669"/>
    <property type="project" value="InterPro"/>
</dbReference>
<dbReference type="eggNOG" id="COG0643">
    <property type="taxonomic scope" value="Bacteria"/>
</dbReference>
<feature type="domain" description="Histidine kinase" evidence="14">
    <location>
        <begin position="377"/>
        <end position="586"/>
    </location>
</feature>
<evidence type="ECO:0000256" key="1">
    <source>
        <dbReference type="ARBA" id="ARBA00000085"/>
    </source>
</evidence>
<dbReference type="PRINTS" id="PR00344">
    <property type="entry name" value="BCTRLSENSOR"/>
</dbReference>
<feature type="domain" description="CheW-like" evidence="15">
    <location>
        <begin position="588"/>
        <end position="722"/>
    </location>
</feature>
<dbReference type="CDD" id="cd00088">
    <property type="entry name" value="HPT"/>
    <property type="match status" value="1"/>
</dbReference>
<dbReference type="GO" id="GO:0006935">
    <property type="term" value="P:chemotaxis"/>
    <property type="evidence" value="ECO:0007669"/>
    <property type="project" value="UniProtKB-KW"/>
</dbReference>
<evidence type="ECO:0000256" key="11">
    <source>
        <dbReference type="ARBA" id="ARBA00035100"/>
    </source>
</evidence>
<keyword evidence="8" id="KW-0418">Kinase</keyword>
<gene>
    <name evidence="17" type="ordered locus">Sden_3296</name>
</gene>
<dbReference type="SUPFAM" id="SSF55874">
    <property type="entry name" value="ATPase domain of HSP90 chaperone/DNA topoisomerase II/histidine kinase"/>
    <property type="match status" value="1"/>
</dbReference>
<feature type="domain" description="HPt" evidence="16">
    <location>
        <begin position="1"/>
        <end position="104"/>
    </location>
</feature>
<keyword evidence="9" id="KW-0067">ATP-binding</keyword>
<evidence type="ECO:0000256" key="5">
    <source>
        <dbReference type="ARBA" id="ARBA00022553"/>
    </source>
</evidence>
<dbReference type="InterPro" id="IPR002545">
    <property type="entry name" value="CheW-lke_dom"/>
</dbReference>
<dbReference type="GO" id="GO:0005524">
    <property type="term" value="F:ATP binding"/>
    <property type="evidence" value="ECO:0007669"/>
    <property type="project" value="UniProtKB-KW"/>
</dbReference>
<organism evidence="17 18">
    <name type="scientific">Shewanella denitrificans (strain OS217 / ATCC BAA-1090 / DSM 15013)</name>
    <dbReference type="NCBI Taxonomy" id="318161"/>
    <lineage>
        <taxon>Bacteria</taxon>
        <taxon>Pseudomonadati</taxon>
        <taxon>Pseudomonadota</taxon>
        <taxon>Gammaproteobacteria</taxon>
        <taxon>Alteromonadales</taxon>
        <taxon>Shewanellaceae</taxon>
        <taxon>Shewanella</taxon>
    </lineage>
</organism>
<dbReference type="InterPro" id="IPR036097">
    <property type="entry name" value="HisK_dim/P_sf"/>
</dbReference>
<dbReference type="AlphaFoldDB" id="Q12J04"/>
<dbReference type="PANTHER" id="PTHR43395:SF10">
    <property type="entry name" value="CHEMOTAXIS PROTEIN CHEA"/>
    <property type="match status" value="1"/>
</dbReference>
<keyword evidence="7" id="KW-0547">Nucleotide-binding</keyword>